<dbReference type="EMBL" id="AFYH01133405">
    <property type="status" value="NOT_ANNOTATED_CDS"/>
    <property type="molecule type" value="Genomic_DNA"/>
</dbReference>
<dbReference type="EMBL" id="AFYH01133404">
    <property type="status" value="NOT_ANNOTATED_CDS"/>
    <property type="molecule type" value="Genomic_DNA"/>
</dbReference>
<reference evidence="2" key="2">
    <citation type="submission" date="2025-08" db="UniProtKB">
        <authorList>
            <consortium name="Ensembl"/>
        </authorList>
    </citation>
    <scope>IDENTIFICATION</scope>
</reference>
<dbReference type="PANTHER" id="PTHR44444:SF1">
    <property type="entry name" value="PROTEIN SEL-1 HOMOLOG 3"/>
    <property type="match status" value="1"/>
</dbReference>
<dbReference type="STRING" id="7897.ENSLACP00000013351"/>
<gene>
    <name evidence="2" type="primary">SEL1L3</name>
</gene>
<dbReference type="InterPro" id="IPR042756">
    <property type="entry name" value="Sel-1L3"/>
</dbReference>
<dbReference type="FunCoup" id="H3AUN0">
    <property type="interactions" value="218"/>
</dbReference>
<proteinExistence type="predicted"/>
<dbReference type="OMA" id="HAGYKHT"/>
<evidence type="ECO:0000256" key="1">
    <source>
        <dbReference type="SAM" id="Phobius"/>
    </source>
</evidence>
<dbReference type="AlphaFoldDB" id="H3AUN0"/>
<dbReference type="SMART" id="SM00671">
    <property type="entry name" value="SEL1"/>
    <property type="match status" value="8"/>
</dbReference>
<reference evidence="2" key="3">
    <citation type="submission" date="2025-09" db="UniProtKB">
        <authorList>
            <consortium name="Ensembl"/>
        </authorList>
    </citation>
    <scope>IDENTIFICATION</scope>
</reference>
<dbReference type="eggNOG" id="KOG1550">
    <property type="taxonomic scope" value="Eukaryota"/>
</dbReference>
<dbReference type="InParanoid" id="H3AUN0"/>
<name>H3AUN0_LATCH</name>
<protein>
    <submittedName>
        <fullName evidence="2">SEL1L family member 3</fullName>
    </submittedName>
</protein>
<keyword evidence="1" id="KW-0472">Membrane</keyword>
<reference evidence="3" key="1">
    <citation type="submission" date="2011-08" db="EMBL/GenBank/DDBJ databases">
        <title>The draft genome of Latimeria chalumnae.</title>
        <authorList>
            <person name="Di Palma F."/>
            <person name="Alfoldi J."/>
            <person name="Johnson J."/>
            <person name="Berlin A."/>
            <person name="Gnerre S."/>
            <person name="Jaffe D."/>
            <person name="MacCallum I."/>
            <person name="Young S."/>
            <person name="Walker B.J."/>
            <person name="Lander E."/>
            <person name="Lindblad-Toh K."/>
        </authorList>
    </citation>
    <scope>NUCLEOTIDE SEQUENCE [LARGE SCALE GENOMIC DNA]</scope>
    <source>
        <strain evidence="3">Wild caught</strain>
    </source>
</reference>
<keyword evidence="1" id="KW-0812">Transmembrane</keyword>
<dbReference type="InterPro" id="IPR006597">
    <property type="entry name" value="Sel1-like"/>
</dbReference>
<dbReference type="Pfam" id="PF08238">
    <property type="entry name" value="Sel1"/>
    <property type="match status" value="8"/>
</dbReference>
<dbReference type="InterPro" id="IPR011990">
    <property type="entry name" value="TPR-like_helical_dom_sf"/>
</dbReference>
<dbReference type="HOGENOM" id="CLU_011209_0_0_1"/>
<keyword evidence="3" id="KW-1185">Reference proteome</keyword>
<organism evidence="2 3">
    <name type="scientific">Latimeria chalumnae</name>
    <name type="common">Coelacanth</name>
    <dbReference type="NCBI Taxonomy" id="7897"/>
    <lineage>
        <taxon>Eukaryota</taxon>
        <taxon>Metazoa</taxon>
        <taxon>Chordata</taxon>
        <taxon>Craniata</taxon>
        <taxon>Vertebrata</taxon>
        <taxon>Euteleostomi</taxon>
        <taxon>Coelacanthiformes</taxon>
        <taxon>Coelacanthidae</taxon>
        <taxon>Latimeria</taxon>
    </lineage>
</organism>
<dbReference type="GeneTree" id="ENSGT00940000159983"/>
<dbReference type="SUPFAM" id="SSF81901">
    <property type="entry name" value="HCP-like"/>
    <property type="match status" value="3"/>
</dbReference>
<sequence>GPESSLCRNTSRITLIAPQSDGNLNHEDFIQFNNKPETVLNGYELSIHYLCSKPCVVNIEIVASSEFRTGISVYKKRWKCEKHLHTRNTRIVTLNFPSIIAYREDYFIRHSIAVHSVILKAWIVHRDAWDKNLSHSGTYLQAVAKTYALLEPVPVSERPFKEYNVCYRWDMEYMRNLNVKTAPLCPYESDAVDILNFLYASSGEKFGIIKTFDRFKNKELELTRKHYVDDPRFTFSVWLYLLDWCESRMCSIIHHIDRESMYDTPILFLTESGKIHVQLRQVSEVDIAVKSHFSLSLRRWCRLDLTLEGRKMTLTASYKENMEDYVFTMFRFDEDIYHNDTVGYFVLGGSQYVPGIQGFFGPVKYYRLKVMEGDKIFNPLFDEGIIELLDEHYQRCEDIQEIILAYTYIANQGKRAQENSTCDNYYLQLSDKYGEMPVCDAVFWDEEMQTRYQKLFELLREMESDLSSDSSDDDFYKFGEMIFEKVTKRLSNLDGLQSIIPSLKDSSCCGYHKATYFLAVIFQTGLGVSVDPLQGLLYSLIGAQGDNRHALMQLGYKHSQGIDGYPLDYDLSFGYYANIAEQTSHDRQNLEGHQAFVEIIRLIDDDSLKFQTKEDDDVFLWIKYQAKRGDAVAQQQLARMLYWGQQGVAKNTKAAAEWYAKAAKDTEDPVLMYDYAIILLKGQGVKKNKKLALRLLKKAAKKGSHHAFNGLGWYYHSFQKNYVKAKNYWEEALQLGSVDAAHNLAVLYLDGLYPGKGKNESLAFEYFYKAAQGGHMEGAIRCSHYFITGKLESTPRNPETAVLWAKYVAEQNGYLGYDLRKALNAYLGTSWQEALLYYLVSAETGIEVAQTNTAYLCEEIPELARKYLDIECAWHYYNFSAHQIHAPSFAYLKMGDFYYYGYQNHTRDIKHSIKMYARAASPGLDPKGFYNLASLIEEGIPIPTEVLDHLEINRTLQSNNVSVLLELYERCRIHNTEDSISPCSLALLLFHLKVVRKVALHSVMAGITGTVFLSVLIAFLVKHFQQSSGKS</sequence>
<dbReference type="Gene3D" id="1.25.40.10">
    <property type="entry name" value="Tetratricopeptide repeat domain"/>
    <property type="match status" value="4"/>
</dbReference>
<feature type="transmembrane region" description="Helical" evidence="1">
    <location>
        <begin position="998"/>
        <end position="1021"/>
    </location>
</feature>
<dbReference type="EMBL" id="AFYH01133403">
    <property type="status" value="NOT_ANNOTATED_CDS"/>
    <property type="molecule type" value="Genomic_DNA"/>
</dbReference>
<evidence type="ECO:0000313" key="3">
    <source>
        <dbReference type="Proteomes" id="UP000008672"/>
    </source>
</evidence>
<evidence type="ECO:0000313" key="2">
    <source>
        <dbReference type="Ensembl" id="ENSLACP00000013351.1"/>
    </source>
</evidence>
<keyword evidence="1" id="KW-1133">Transmembrane helix</keyword>
<dbReference type="Ensembl" id="ENSLACT00000013447.1">
    <property type="protein sequence ID" value="ENSLACP00000013351.1"/>
    <property type="gene ID" value="ENSLACG00000011756.1"/>
</dbReference>
<accession>H3AUN0</accession>
<dbReference type="PANTHER" id="PTHR44444">
    <property type="entry name" value="PROTEIN SEL-1 HOMOLOG 3"/>
    <property type="match status" value="1"/>
</dbReference>
<dbReference type="Proteomes" id="UP000008672">
    <property type="component" value="Unassembled WGS sequence"/>
</dbReference>